<evidence type="ECO:0000256" key="2">
    <source>
        <dbReference type="ARBA" id="ARBA00023125"/>
    </source>
</evidence>
<dbReference type="InterPro" id="IPR036388">
    <property type="entry name" value="WH-like_DNA-bd_sf"/>
</dbReference>
<dbReference type="SMART" id="SM00345">
    <property type="entry name" value="HTH_GNTR"/>
    <property type="match status" value="1"/>
</dbReference>
<dbReference type="Proteomes" id="UP000185669">
    <property type="component" value="Unassembled WGS sequence"/>
</dbReference>
<dbReference type="GO" id="GO:0003700">
    <property type="term" value="F:DNA-binding transcription factor activity"/>
    <property type="evidence" value="ECO:0007669"/>
    <property type="project" value="InterPro"/>
</dbReference>
<dbReference type="Pfam" id="PF07729">
    <property type="entry name" value="FCD"/>
    <property type="match status" value="1"/>
</dbReference>
<dbReference type="PROSITE" id="PS50949">
    <property type="entry name" value="HTH_GNTR"/>
    <property type="match status" value="1"/>
</dbReference>
<dbReference type="InterPro" id="IPR000524">
    <property type="entry name" value="Tscrpt_reg_HTH_GntR"/>
</dbReference>
<dbReference type="GO" id="GO:0003677">
    <property type="term" value="F:DNA binding"/>
    <property type="evidence" value="ECO:0007669"/>
    <property type="project" value="UniProtKB-KW"/>
</dbReference>
<reference evidence="7" key="1">
    <citation type="submission" date="2017-01" db="EMBL/GenBank/DDBJ databases">
        <authorList>
            <person name="Varghese N."/>
            <person name="Submissions S."/>
        </authorList>
    </citation>
    <scope>NUCLEOTIDE SEQUENCE [LARGE SCALE GENOMIC DNA]</scope>
    <source>
        <strain evidence="7">ATCC 700103</strain>
    </source>
</reference>
<dbReference type="PRINTS" id="PR00035">
    <property type="entry name" value="HTHGNTR"/>
</dbReference>
<protein>
    <submittedName>
        <fullName evidence="6">DNA-binding transcriptional regulator, FadR family</fullName>
    </submittedName>
</protein>
<dbReference type="PANTHER" id="PTHR43537:SF5">
    <property type="entry name" value="UXU OPERON TRANSCRIPTIONAL REGULATOR"/>
    <property type="match status" value="1"/>
</dbReference>
<name>A0A1N6WYP0_9FIRM</name>
<evidence type="ECO:0000313" key="6">
    <source>
        <dbReference type="EMBL" id="SIQ95202.1"/>
    </source>
</evidence>
<dbReference type="EMBL" id="FTNC01000010">
    <property type="protein sequence ID" value="SIQ95202.1"/>
    <property type="molecule type" value="Genomic_DNA"/>
</dbReference>
<keyword evidence="7" id="KW-1185">Reference proteome</keyword>
<dbReference type="CDD" id="cd07377">
    <property type="entry name" value="WHTH_GntR"/>
    <property type="match status" value="1"/>
</dbReference>
<dbReference type="RefSeq" id="WP_076544970.1">
    <property type="nucleotide sequence ID" value="NZ_FTNC01000010.1"/>
</dbReference>
<dbReference type="STRING" id="56779.SAMN05421834_110103"/>
<keyword evidence="2 6" id="KW-0238">DNA-binding</keyword>
<sequence>MDTIKKINLVDEVYKKMKEKILSGEWEPGEKIPSENELSEKFGVSRNTIRNAIQKLKGLNVIKTRQGQGTFLSENLNSSIVSSIIPDMIFSNDEMLDVLEFRSVIEKENARLAAIRAEAEDIQEIKKALDQMVKHQDDYKEYSLWDYKFHLNIAKASKNKILHQTMLRLKDILFHHLEEMNKEGNFKKSIEGHKKLYSAIKNKDPELAVNLSEEDDRERFKDLKKI</sequence>
<keyword evidence="1" id="KW-0805">Transcription regulation</keyword>
<organism evidence="6 7">
    <name type="scientific">Halanaerobium kushneri</name>
    <dbReference type="NCBI Taxonomy" id="56779"/>
    <lineage>
        <taxon>Bacteria</taxon>
        <taxon>Bacillati</taxon>
        <taxon>Bacillota</taxon>
        <taxon>Clostridia</taxon>
        <taxon>Halanaerobiales</taxon>
        <taxon>Halanaerobiaceae</taxon>
        <taxon>Halanaerobium</taxon>
    </lineage>
</organism>
<dbReference type="Gene3D" id="1.20.120.530">
    <property type="entry name" value="GntR ligand-binding domain-like"/>
    <property type="match status" value="1"/>
</dbReference>
<dbReference type="PANTHER" id="PTHR43537">
    <property type="entry name" value="TRANSCRIPTIONAL REGULATOR, GNTR FAMILY"/>
    <property type="match status" value="1"/>
</dbReference>
<proteinExistence type="predicted"/>
<dbReference type="SUPFAM" id="SSF46785">
    <property type="entry name" value="Winged helix' DNA-binding domain"/>
    <property type="match status" value="1"/>
</dbReference>
<keyword evidence="4" id="KW-0175">Coiled coil</keyword>
<evidence type="ECO:0000259" key="5">
    <source>
        <dbReference type="PROSITE" id="PS50949"/>
    </source>
</evidence>
<evidence type="ECO:0000256" key="4">
    <source>
        <dbReference type="SAM" id="Coils"/>
    </source>
</evidence>
<dbReference type="Gene3D" id="1.10.10.10">
    <property type="entry name" value="Winged helix-like DNA-binding domain superfamily/Winged helix DNA-binding domain"/>
    <property type="match status" value="1"/>
</dbReference>
<dbReference type="OrthoDB" id="9799482at2"/>
<dbReference type="Pfam" id="PF00392">
    <property type="entry name" value="GntR"/>
    <property type="match status" value="1"/>
</dbReference>
<feature type="coiled-coil region" evidence="4">
    <location>
        <begin position="105"/>
        <end position="132"/>
    </location>
</feature>
<dbReference type="SUPFAM" id="SSF48008">
    <property type="entry name" value="GntR ligand-binding domain-like"/>
    <property type="match status" value="1"/>
</dbReference>
<dbReference type="AlphaFoldDB" id="A0A1N6WYP0"/>
<keyword evidence="3" id="KW-0804">Transcription</keyword>
<evidence type="ECO:0000256" key="3">
    <source>
        <dbReference type="ARBA" id="ARBA00023163"/>
    </source>
</evidence>
<dbReference type="SMART" id="SM00895">
    <property type="entry name" value="FCD"/>
    <property type="match status" value="1"/>
</dbReference>
<feature type="domain" description="HTH gntR-type" evidence="5">
    <location>
        <begin position="7"/>
        <end position="75"/>
    </location>
</feature>
<gene>
    <name evidence="6" type="ORF">SAMN05421834_110103</name>
</gene>
<evidence type="ECO:0000256" key="1">
    <source>
        <dbReference type="ARBA" id="ARBA00023015"/>
    </source>
</evidence>
<dbReference type="InterPro" id="IPR011711">
    <property type="entry name" value="GntR_C"/>
</dbReference>
<accession>A0A1N6WYP0</accession>
<evidence type="ECO:0000313" key="7">
    <source>
        <dbReference type="Proteomes" id="UP000185669"/>
    </source>
</evidence>
<dbReference type="InterPro" id="IPR008920">
    <property type="entry name" value="TF_FadR/GntR_C"/>
</dbReference>
<dbReference type="InterPro" id="IPR036390">
    <property type="entry name" value="WH_DNA-bd_sf"/>
</dbReference>